<protein>
    <submittedName>
        <fullName evidence="1">Uncharacterized protein</fullName>
    </submittedName>
</protein>
<proteinExistence type="predicted"/>
<dbReference type="Proteomes" id="UP001150581">
    <property type="component" value="Unassembled WGS sequence"/>
</dbReference>
<comment type="caution">
    <text evidence="1">The sequence shown here is derived from an EMBL/GenBank/DDBJ whole genome shotgun (WGS) entry which is preliminary data.</text>
</comment>
<dbReference type="EMBL" id="JANBPG010002883">
    <property type="protein sequence ID" value="KAJ1884323.1"/>
    <property type="molecule type" value="Genomic_DNA"/>
</dbReference>
<feature type="non-terminal residue" evidence="1">
    <location>
        <position position="1"/>
    </location>
</feature>
<name>A0ACC1I238_9FUNG</name>
<evidence type="ECO:0000313" key="1">
    <source>
        <dbReference type="EMBL" id="KAJ1884323.1"/>
    </source>
</evidence>
<reference evidence="1" key="1">
    <citation type="submission" date="2022-07" db="EMBL/GenBank/DDBJ databases">
        <title>Phylogenomic reconstructions and comparative analyses of Kickxellomycotina fungi.</title>
        <authorList>
            <person name="Reynolds N.K."/>
            <person name="Stajich J.E."/>
            <person name="Barry K."/>
            <person name="Grigoriev I.V."/>
            <person name="Crous P."/>
            <person name="Smith M.E."/>
        </authorList>
    </citation>
    <scope>NUCLEOTIDE SEQUENCE</scope>
    <source>
        <strain evidence="1">Benny 63K</strain>
    </source>
</reference>
<sequence>GDDGSSAEDSSTLESNDDDSSSNSSSGFSDVSIFDDADDMASAVPLLAFDDWNSVFLSKMCKQITLLFARSKAMVYHFPNWPRSFRDLEFFANLPVNTIKISVEQWALLFDSSALASLAESEFASVIFGAAHMLQLHIDNPAPDLGARHAGNMDVANVAAFMARVKEMVPAIQRINIW</sequence>
<organism evidence="1 2">
    <name type="scientific">Kickxella alabastrina</name>
    <dbReference type="NCBI Taxonomy" id="61397"/>
    <lineage>
        <taxon>Eukaryota</taxon>
        <taxon>Fungi</taxon>
        <taxon>Fungi incertae sedis</taxon>
        <taxon>Zoopagomycota</taxon>
        <taxon>Kickxellomycotina</taxon>
        <taxon>Kickxellomycetes</taxon>
        <taxon>Kickxellales</taxon>
        <taxon>Kickxellaceae</taxon>
        <taxon>Kickxella</taxon>
    </lineage>
</organism>
<gene>
    <name evidence="1" type="ORF">LPJ66_010665</name>
</gene>
<evidence type="ECO:0000313" key="2">
    <source>
        <dbReference type="Proteomes" id="UP001150581"/>
    </source>
</evidence>
<accession>A0ACC1I238</accession>
<keyword evidence="2" id="KW-1185">Reference proteome</keyword>